<accession>A0ACB8CKV3</accession>
<gene>
    <name evidence="1" type="ORF">HPB49_013243</name>
</gene>
<comment type="caution">
    <text evidence="1">The sequence shown here is derived from an EMBL/GenBank/DDBJ whole genome shotgun (WGS) entry which is preliminary data.</text>
</comment>
<keyword evidence="2" id="KW-1185">Reference proteome</keyword>
<reference evidence="1" key="1">
    <citation type="submission" date="2020-05" db="EMBL/GenBank/DDBJ databases">
        <title>Large-scale comparative analyses of tick genomes elucidate their genetic diversity and vector capacities.</title>
        <authorList>
            <person name="Jia N."/>
            <person name="Wang J."/>
            <person name="Shi W."/>
            <person name="Du L."/>
            <person name="Sun Y."/>
            <person name="Zhan W."/>
            <person name="Jiang J."/>
            <person name="Wang Q."/>
            <person name="Zhang B."/>
            <person name="Ji P."/>
            <person name="Sakyi L.B."/>
            <person name="Cui X."/>
            <person name="Yuan T."/>
            <person name="Jiang B."/>
            <person name="Yang W."/>
            <person name="Lam T.T.-Y."/>
            <person name="Chang Q."/>
            <person name="Ding S."/>
            <person name="Wang X."/>
            <person name="Zhu J."/>
            <person name="Ruan X."/>
            <person name="Zhao L."/>
            <person name="Wei J."/>
            <person name="Que T."/>
            <person name="Du C."/>
            <person name="Cheng J."/>
            <person name="Dai P."/>
            <person name="Han X."/>
            <person name="Huang E."/>
            <person name="Gao Y."/>
            <person name="Liu J."/>
            <person name="Shao H."/>
            <person name="Ye R."/>
            <person name="Li L."/>
            <person name="Wei W."/>
            <person name="Wang X."/>
            <person name="Wang C."/>
            <person name="Yang T."/>
            <person name="Huo Q."/>
            <person name="Li W."/>
            <person name="Guo W."/>
            <person name="Chen H."/>
            <person name="Zhou L."/>
            <person name="Ni X."/>
            <person name="Tian J."/>
            <person name="Zhou Y."/>
            <person name="Sheng Y."/>
            <person name="Liu T."/>
            <person name="Pan Y."/>
            <person name="Xia L."/>
            <person name="Li J."/>
            <person name="Zhao F."/>
            <person name="Cao W."/>
        </authorList>
    </citation>
    <scope>NUCLEOTIDE SEQUENCE</scope>
    <source>
        <strain evidence="1">Dsil-2018</strain>
    </source>
</reference>
<dbReference type="EMBL" id="CM023475">
    <property type="protein sequence ID" value="KAH7945598.1"/>
    <property type="molecule type" value="Genomic_DNA"/>
</dbReference>
<dbReference type="Proteomes" id="UP000821865">
    <property type="component" value="Chromosome 6"/>
</dbReference>
<organism evidence="1 2">
    <name type="scientific">Dermacentor silvarum</name>
    <name type="common">Tick</name>
    <dbReference type="NCBI Taxonomy" id="543639"/>
    <lineage>
        <taxon>Eukaryota</taxon>
        <taxon>Metazoa</taxon>
        <taxon>Ecdysozoa</taxon>
        <taxon>Arthropoda</taxon>
        <taxon>Chelicerata</taxon>
        <taxon>Arachnida</taxon>
        <taxon>Acari</taxon>
        <taxon>Parasitiformes</taxon>
        <taxon>Ixodida</taxon>
        <taxon>Ixodoidea</taxon>
        <taxon>Ixodidae</taxon>
        <taxon>Rhipicephalinae</taxon>
        <taxon>Dermacentor</taxon>
    </lineage>
</organism>
<proteinExistence type="predicted"/>
<protein>
    <submittedName>
        <fullName evidence="1">Uncharacterized protein</fullName>
    </submittedName>
</protein>
<evidence type="ECO:0000313" key="1">
    <source>
        <dbReference type="EMBL" id="KAH7945598.1"/>
    </source>
</evidence>
<name>A0ACB8CKV3_DERSI</name>
<sequence>MTQRLFRNDTMNFPVGEANAFYSPILNTMTIKAGIVQPPFFYTLGTAALNYGGLGQIVGHEIMHGYDVDGIYVDPINGTIVDAPTSSMFQYIQRVYCLRQTYLKAEAERAAITVDDVIDSEGFADFTGLQLAYAAYERLTPRERLALVPDVGLSAEQTFFVAHCLKWCDMVPKRTHGSSYWAGRSRCIVPLRNMPEFAAAFSCSAGAPMNPPLRCSFWE</sequence>
<evidence type="ECO:0000313" key="2">
    <source>
        <dbReference type="Proteomes" id="UP000821865"/>
    </source>
</evidence>